<keyword evidence="3" id="KW-1185">Reference proteome</keyword>
<proteinExistence type="predicted"/>
<sequence>MKKIILFANTDWYIYNFRLSLARALRDKGCEVLLVSPPGQYGKLLEKEGFRWYSIDMDRRSLNPLDELSVIRQLIVLFCSEKPDIVHGFTIKCAVYGALCASLSGVKAIVGAVAGLGYVFTSRDIKARLLRPVVRALLRGVLNGNRTRLILQNPDDLEMFVEARLVEKERIRLIKGSGVDCERFQPLGRTADDELHQPMVVLFAARLLWDKGIKEYVDAARLLRDENREIRFLIAGEPDSGNPAAVGMDALERWVDEGIVEWVGHVDDMPKLFAQVDAMVLPSYREGLPKTLIEAGACGLPLVTTDVPGCREVVTHNGVDGFKVPVRDYRALAAAIRSLDDDSNLRLKLGARARERALEEFDERIVIDKTISVYRELIEL</sequence>
<dbReference type="Pfam" id="PF13692">
    <property type="entry name" value="Glyco_trans_1_4"/>
    <property type="match status" value="1"/>
</dbReference>
<name>A0ABX5KG91_9BURK</name>
<protein>
    <submittedName>
        <fullName evidence="2">Glycosyltransferase involved in cell wall biosynthesis</fullName>
    </submittedName>
</protein>
<dbReference type="Gene3D" id="3.40.50.2000">
    <property type="entry name" value="Glycogen Phosphorylase B"/>
    <property type="match status" value="2"/>
</dbReference>
<evidence type="ECO:0000313" key="2">
    <source>
        <dbReference type="EMBL" id="PVX77964.1"/>
    </source>
</evidence>
<dbReference type="Proteomes" id="UP000245712">
    <property type="component" value="Unassembled WGS sequence"/>
</dbReference>
<evidence type="ECO:0000313" key="3">
    <source>
        <dbReference type="Proteomes" id="UP000245712"/>
    </source>
</evidence>
<dbReference type="PANTHER" id="PTHR12526">
    <property type="entry name" value="GLYCOSYLTRANSFERASE"/>
    <property type="match status" value="1"/>
</dbReference>
<dbReference type="SUPFAM" id="SSF53756">
    <property type="entry name" value="UDP-Glycosyltransferase/glycogen phosphorylase"/>
    <property type="match status" value="1"/>
</dbReference>
<accession>A0ABX5KG91</accession>
<comment type="caution">
    <text evidence="2">The sequence shown here is derived from an EMBL/GenBank/DDBJ whole genome shotgun (WGS) entry which is preliminary data.</text>
</comment>
<dbReference type="PANTHER" id="PTHR12526:SF638">
    <property type="entry name" value="SPORE COAT PROTEIN SA"/>
    <property type="match status" value="1"/>
</dbReference>
<organism evidence="2 3">
    <name type="scientific">Paraburkholderia unamae</name>
    <dbReference type="NCBI Taxonomy" id="219649"/>
    <lineage>
        <taxon>Bacteria</taxon>
        <taxon>Pseudomonadati</taxon>
        <taxon>Pseudomonadota</taxon>
        <taxon>Betaproteobacteria</taxon>
        <taxon>Burkholderiales</taxon>
        <taxon>Burkholderiaceae</taxon>
        <taxon>Paraburkholderia</taxon>
    </lineage>
</organism>
<dbReference type="RefSeq" id="WP_112173372.1">
    <property type="nucleotide sequence ID" value="NZ_QEOB01000014.1"/>
</dbReference>
<dbReference type="InterPro" id="IPR028098">
    <property type="entry name" value="Glyco_trans_4-like_N"/>
</dbReference>
<evidence type="ECO:0000259" key="1">
    <source>
        <dbReference type="Pfam" id="PF13477"/>
    </source>
</evidence>
<dbReference type="Pfam" id="PF13477">
    <property type="entry name" value="Glyco_trans_4_2"/>
    <property type="match status" value="1"/>
</dbReference>
<dbReference type="EMBL" id="QEOB01000014">
    <property type="protein sequence ID" value="PVX77964.1"/>
    <property type="molecule type" value="Genomic_DNA"/>
</dbReference>
<dbReference type="CDD" id="cd03808">
    <property type="entry name" value="GT4_CapM-like"/>
    <property type="match status" value="1"/>
</dbReference>
<feature type="domain" description="Glycosyltransferase subfamily 4-like N-terminal" evidence="1">
    <location>
        <begin position="3"/>
        <end position="140"/>
    </location>
</feature>
<gene>
    <name evidence="2" type="ORF">C7402_114195</name>
</gene>
<reference evidence="2 3" key="1">
    <citation type="submission" date="2018-05" db="EMBL/GenBank/DDBJ databases">
        <title>Genomic Encyclopedia of Type Strains, Phase IV (KMG-V): Genome sequencing to study the core and pangenomes of soil and plant-associated prokaryotes.</title>
        <authorList>
            <person name="Whitman W."/>
        </authorList>
    </citation>
    <scope>NUCLEOTIDE SEQUENCE [LARGE SCALE GENOMIC DNA]</scope>
    <source>
        <strain evidence="2 3">SCZa-39</strain>
    </source>
</reference>